<dbReference type="Gene3D" id="3.40.1190.20">
    <property type="match status" value="1"/>
</dbReference>
<evidence type="ECO:0000256" key="10">
    <source>
        <dbReference type="ARBA" id="ARBA00022958"/>
    </source>
</evidence>
<keyword evidence="6 12" id="KW-0547">Nucleotide-binding</keyword>
<comment type="pathway">
    <text evidence="12">Carbohydrate metabolism; D-ribose degradation; D-ribose 5-phosphate from beta-D-ribopyranose: step 2/2.</text>
</comment>
<feature type="binding site" evidence="12">
    <location>
        <begin position="221"/>
        <end position="226"/>
    </location>
    <ligand>
        <name>ATP</name>
        <dbReference type="ChEBI" id="CHEBI:30616"/>
    </ligand>
</feature>
<keyword evidence="11 12" id="KW-0119">Carbohydrate metabolism</keyword>
<dbReference type="InterPro" id="IPR011877">
    <property type="entry name" value="Ribokinase"/>
</dbReference>
<dbReference type="PRINTS" id="PR00990">
    <property type="entry name" value="RIBOKINASE"/>
</dbReference>
<comment type="subunit">
    <text evidence="12">Homodimer.</text>
</comment>
<evidence type="ECO:0000256" key="11">
    <source>
        <dbReference type="ARBA" id="ARBA00023277"/>
    </source>
</evidence>
<comment type="similarity">
    <text evidence="12">Belongs to the carbohydrate kinase PfkB family. Ribokinase subfamily.</text>
</comment>
<reference evidence="14 15" key="1">
    <citation type="submission" date="2021-03" db="EMBL/GenBank/DDBJ databases">
        <title>Genomic Encyclopedia of Type Strains, Phase IV (KMG-IV): sequencing the most valuable type-strain genomes for metagenomic binning, comparative biology and taxonomic classification.</title>
        <authorList>
            <person name="Goeker M."/>
        </authorList>
    </citation>
    <scope>NUCLEOTIDE SEQUENCE [LARGE SCALE GENOMIC DNA]</scope>
    <source>
        <strain evidence="14 15">DSM 101872</strain>
    </source>
</reference>
<comment type="activity regulation">
    <text evidence="12">Activated by a monovalent cation that binds near, but not in, the active site. The most likely occupant of the site in vivo is potassium. Ion binding induces a conformational change that may alter substrate affinity.</text>
</comment>
<evidence type="ECO:0000259" key="13">
    <source>
        <dbReference type="Pfam" id="PF00294"/>
    </source>
</evidence>
<comment type="caution">
    <text evidence="14">The sequence shown here is derived from an EMBL/GenBank/DDBJ whole genome shotgun (WGS) entry which is preliminary data.</text>
</comment>
<feature type="binding site" evidence="12">
    <location>
        <position position="287"/>
    </location>
    <ligand>
        <name>K(+)</name>
        <dbReference type="ChEBI" id="CHEBI:29103"/>
    </ligand>
</feature>
<feature type="domain" description="Carbohydrate kinase PfkB" evidence="13">
    <location>
        <begin position="3"/>
        <end position="297"/>
    </location>
</feature>
<dbReference type="PANTHER" id="PTHR10584:SF166">
    <property type="entry name" value="RIBOKINASE"/>
    <property type="match status" value="1"/>
</dbReference>
<evidence type="ECO:0000313" key="14">
    <source>
        <dbReference type="EMBL" id="MBP2058465.1"/>
    </source>
</evidence>
<dbReference type="InterPro" id="IPR011611">
    <property type="entry name" value="PfkB_dom"/>
</dbReference>
<gene>
    <name evidence="12" type="primary">rbsK</name>
    <name evidence="14" type="ORF">J2Z60_001650</name>
</gene>
<feature type="binding site" evidence="12">
    <location>
        <position position="247"/>
    </location>
    <ligand>
        <name>K(+)</name>
        <dbReference type="ChEBI" id="CHEBI:29103"/>
    </ligand>
</feature>
<dbReference type="GO" id="GO:0004747">
    <property type="term" value="F:ribokinase activity"/>
    <property type="evidence" value="ECO:0007669"/>
    <property type="project" value="UniProtKB-EC"/>
</dbReference>
<dbReference type="PANTHER" id="PTHR10584">
    <property type="entry name" value="SUGAR KINASE"/>
    <property type="match status" value="1"/>
</dbReference>
<evidence type="ECO:0000256" key="7">
    <source>
        <dbReference type="ARBA" id="ARBA00022777"/>
    </source>
</evidence>
<feature type="binding site" evidence="12">
    <location>
        <position position="253"/>
    </location>
    <ligand>
        <name>substrate</name>
    </ligand>
</feature>
<feature type="binding site" evidence="12">
    <location>
        <position position="284"/>
    </location>
    <ligand>
        <name>K(+)</name>
        <dbReference type="ChEBI" id="CHEBI:29103"/>
    </ligand>
</feature>
<keyword evidence="15" id="KW-1185">Reference proteome</keyword>
<dbReference type="RefSeq" id="WP_209687199.1">
    <property type="nucleotide sequence ID" value="NZ_JAGGLU010000010.1"/>
</dbReference>
<dbReference type="CDD" id="cd01174">
    <property type="entry name" value="ribokinase"/>
    <property type="match status" value="1"/>
</dbReference>
<feature type="binding site" evidence="12">
    <location>
        <position position="141"/>
    </location>
    <ligand>
        <name>substrate</name>
    </ligand>
</feature>
<organism evidence="14 15">
    <name type="scientific">Lactobacillus colini</name>
    <dbReference type="NCBI Taxonomy" id="1819254"/>
    <lineage>
        <taxon>Bacteria</taxon>
        <taxon>Bacillati</taxon>
        <taxon>Bacillota</taxon>
        <taxon>Bacilli</taxon>
        <taxon>Lactobacillales</taxon>
        <taxon>Lactobacillaceae</taxon>
        <taxon>Lactobacillus</taxon>
    </lineage>
</organism>
<dbReference type="Proteomes" id="UP001519292">
    <property type="component" value="Unassembled WGS sequence"/>
</dbReference>
<sequence length="307" mass="33215">MTNKIIVVGSINVDKTLHIERIPQPGETLKVTDITQAAGGKGANQAVASKRSGAEVSFVGAVGDDAEGKFMLSVLEKEGIEVEHITTVDESKTGNATILLTKEGQNSILVYPGANQEITNQQINNLQLSLNNTDFIIGQFETKKEDLLESFTLAKKFNTVTILNPAPADRIDENLLHITDIIAPNETESELITGIHIDDEESMVKTGKYFRDKGVAITLITLGSKGVFLSSPTENKMIPAFKVNAKDTTAAGDTFIGAMASELKPDLSNIENAIKYGQMASSITVQNMGAIPSIPTRKQIYETYKKE</sequence>
<comment type="caution">
    <text evidence="12">Lacks conserved residue(s) required for the propagation of feature annotation.</text>
</comment>
<comment type="similarity">
    <text evidence="1">Belongs to the carbohydrate kinase pfkB family.</text>
</comment>
<keyword evidence="9 12" id="KW-0460">Magnesium</keyword>
<evidence type="ECO:0000313" key="15">
    <source>
        <dbReference type="Proteomes" id="UP001519292"/>
    </source>
</evidence>
<feature type="binding site" evidence="12">
    <location>
        <position position="249"/>
    </location>
    <ligand>
        <name>K(+)</name>
        <dbReference type="ChEBI" id="CHEBI:29103"/>
    </ligand>
</feature>
<feature type="binding site" evidence="12">
    <location>
        <begin position="40"/>
        <end position="44"/>
    </location>
    <ligand>
        <name>substrate</name>
    </ligand>
</feature>
<keyword evidence="7 12" id="KW-0418">Kinase</keyword>
<dbReference type="HAMAP" id="MF_01987">
    <property type="entry name" value="Ribokinase"/>
    <property type="match status" value="1"/>
</dbReference>
<keyword evidence="4 12" id="KW-0808">Transferase</keyword>
<dbReference type="NCBIfam" id="TIGR02152">
    <property type="entry name" value="D_ribokin_bact"/>
    <property type="match status" value="1"/>
</dbReference>
<dbReference type="Pfam" id="PF00294">
    <property type="entry name" value="PfkB"/>
    <property type="match status" value="1"/>
</dbReference>
<evidence type="ECO:0000256" key="2">
    <source>
        <dbReference type="ARBA" id="ARBA00012035"/>
    </source>
</evidence>
<name>A0ABS4MFJ8_9LACO</name>
<keyword evidence="10 12" id="KW-0630">Potassium</keyword>
<evidence type="ECO:0000256" key="8">
    <source>
        <dbReference type="ARBA" id="ARBA00022840"/>
    </source>
</evidence>
<dbReference type="PROSITE" id="PS00584">
    <property type="entry name" value="PFKB_KINASES_2"/>
    <property type="match status" value="1"/>
</dbReference>
<comment type="cofactor">
    <cofactor evidence="12">
        <name>Mg(2+)</name>
        <dbReference type="ChEBI" id="CHEBI:18420"/>
    </cofactor>
    <text evidence="12">Requires a divalent cation, most likely magnesium in vivo, as an electrophilic catalyst to aid phosphoryl group transfer. It is the chelate of the metal and the nucleotide that is the actual substrate.</text>
</comment>
<feature type="binding site" evidence="12">
    <location>
        <position position="185"/>
    </location>
    <ligand>
        <name>ATP</name>
        <dbReference type="ChEBI" id="CHEBI:30616"/>
    </ligand>
</feature>
<feature type="binding site" evidence="12">
    <location>
        <position position="293"/>
    </location>
    <ligand>
        <name>K(+)</name>
        <dbReference type="ChEBI" id="CHEBI:29103"/>
    </ligand>
</feature>
<evidence type="ECO:0000256" key="3">
    <source>
        <dbReference type="ARBA" id="ARBA00016943"/>
    </source>
</evidence>
<keyword evidence="5 12" id="KW-0479">Metal-binding</keyword>
<protein>
    <recommendedName>
        <fullName evidence="3 12">Ribokinase</fullName>
        <shortName evidence="12">RK</shortName>
        <ecNumber evidence="2 12">2.7.1.15</ecNumber>
    </recommendedName>
</protein>
<comment type="subcellular location">
    <subcellularLocation>
        <location evidence="12">Cytoplasm</location>
    </subcellularLocation>
</comment>
<evidence type="ECO:0000256" key="5">
    <source>
        <dbReference type="ARBA" id="ARBA00022723"/>
    </source>
</evidence>
<evidence type="ECO:0000256" key="12">
    <source>
        <dbReference type="HAMAP-Rule" id="MF_01987"/>
    </source>
</evidence>
<proteinExistence type="inferred from homology"/>
<comment type="function">
    <text evidence="12">Catalyzes the phosphorylation of ribose at O-5 in a reaction requiring ATP and magnesium. The resulting D-ribose-5-phosphate can then be used either for sythesis of nucleotides, histidine, and tryptophan, or as a component of the pentose phosphate pathway.</text>
</comment>
<feature type="binding site" evidence="12">
    <location>
        <position position="289"/>
    </location>
    <ligand>
        <name>K(+)</name>
        <dbReference type="ChEBI" id="CHEBI:29103"/>
    </ligand>
</feature>
<feature type="binding site" evidence="12">
    <location>
        <begin position="12"/>
        <end position="14"/>
    </location>
    <ligand>
        <name>substrate</name>
    </ligand>
</feature>
<dbReference type="InterPro" id="IPR002139">
    <property type="entry name" value="Ribo/fructo_kinase"/>
</dbReference>
<feature type="active site" description="Proton acceptor" evidence="12">
    <location>
        <position position="253"/>
    </location>
</feature>
<evidence type="ECO:0000256" key="1">
    <source>
        <dbReference type="ARBA" id="ARBA00005380"/>
    </source>
</evidence>
<keyword evidence="8 12" id="KW-0067">ATP-binding</keyword>
<dbReference type="EC" id="2.7.1.15" evidence="2 12"/>
<dbReference type="InterPro" id="IPR002173">
    <property type="entry name" value="Carboh/pur_kinase_PfkB_CS"/>
</dbReference>
<evidence type="ECO:0000256" key="6">
    <source>
        <dbReference type="ARBA" id="ARBA00022741"/>
    </source>
</evidence>
<dbReference type="InterPro" id="IPR029056">
    <property type="entry name" value="Ribokinase-like"/>
</dbReference>
<evidence type="ECO:0000256" key="4">
    <source>
        <dbReference type="ARBA" id="ARBA00022679"/>
    </source>
</evidence>
<comment type="catalytic activity">
    <reaction evidence="12">
        <text>D-ribose + ATP = D-ribose 5-phosphate + ADP + H(+)</text>
        <dbReference type="Rhea" id="RHEA:13697"/>
        <dbReference type="ChEBI" id="CHEBI:15378"/>
        <dbReference type="ChEBI" id="CHEBI:30616"/>
        <dbReference type="ChEBI" id="CHEBI:47013"/>
        <dbReference type="ChEBI" id="CHEBI:78346"/>
        <dbReference type="ChEBI" id="CHEBI:456216"/>
        <dbReference type="EC" id="2.7.1.15"/>
    </reaction>
</comment>
<evidence type="ECO:0000256" key="9">
    <source>
        <dbReference type="ARBA" id="ARBA00022842"/>
    </source>
</evidence>
<feature type="binding site" evidence="12">
    <location>
        <begin position="252"/>
        <end position="253"/>
    </location>
    <ligand>
        <name>ATP</name>
        <dbReference type="ChEBI" id="CHEBI:30616"/>
    </ligand>
</feature>
<accession>A0ABS4MFJ8</accession>
<dbReference type="SUPFAM" id="SSF53613">
    <property type="entry name" value="Ribokinase-like"/>
    <property type="match status" value="1"/>
</dbReference>
<dbReference type="EMBL" id="JAGGLU010000010">
    <property type="protein sequence ID" value="MBP2058465.1"/>
    <property type="molecule type" value="Genomic_DNA"/>
</dbReference>
<dbReference type="PROSITE" id="PS00583">
    <property type="entry name" value="PFKB_KINASES_1"/>
    <property type="match status" value="1"/>
</dbReference>
<keyword evidence="12" id="KW-0963">Cytoplasm</keyword>